<gene>
    <name evidence="2" type="ORF">SO802_009837</name>
</gene>
<dbReference type="EMBL" id="JAZDWU010000003">
    <property type="protein sequence ID" value="KAL0008335.1"/>
    <property type="molecule type" value="Genomic_DNA"/>
</dbReference>
<dbReference type="GO" id="GO:0003676">
    <property type="term" value="F:nucleic acid binding"/>
    <property type="evidence" value="ECO:0007669"/>
    <property type="project" value="InterPro"/>
</dbReference>
<evidence type="ECO:0000313" key="3">
    <source>
        <dbReference type="Proteomes" id="UP001459277"/>
    </source>
</evidence>
<evidence type="ECO:0000313" key="2">
    <source>
        <dbReference type="EMBL" id="KAL0008335.1"/>
    </source>
</evidence>
<keyword evidence="3" id="KW-1185">Reference proteome</keyword>
<accession>A0AAW2DGN8</accession>
<dbReference type="GO" id="GO:0004523">
    <property type="term" value="F:RNA-DNA hybrid ribonuclease activity"/>
    <property type="evidence" value="ECO:0007669"/>
    <property type="project" value="InterPro"/>
</dbReference>
<name>A0AAW2DGN8_9ROSI</name>
<dbReference type="AlphaFoldDB" id="A0AAW2DGN8"/>
<dbReference type="Pfam" id="PF13456">
    <property type="entry name" value="RVT_3"/>
    <property type="match status" value="1"/>
</dbReference>
<reference evidence="2 3" key="1">
    <citation type="submission" date="2024-01" db="EMBL/GenBank/DDBJ databases">
        <title>A telomere-to-telomere, gap-free genome of sweet tea (Lithocarpus litseifolius).</title>
        <authorList>
            <person name="Zhou J."/>
        </authorList>
    </citation>
    <scope>NUCLEOTIDE SEQUENCE [LARGE SCALE GENOMIC DNA]</scope>
    <source>
        <strain evidence="2">Zhou-2022a</strain>
        <tissue evidence="2">Leaf</tissue>
    </source>
</reference>
<dbReference type="Proteomes" id="UP001459277">
    <property type="component" value="Unassembled WGS sequence"/>
</dbReference>
<evidence type="ECO:0000259" key="1">
    <source>
        <dbReference type="Pfam" id="PF13456"/>
    </source>
</evidence>
<comment type="caution">
    <text evidence="2">The sequence shown here is derived from an EMBL/GenBank/DDBJ whole genome shotgun (WGS) entry which is preliminary data.</text>
</comment>
<sequence length="67" mass="7191">MAACRAIEFGSELGIDCAIVEGDSELVVKALRCKDNGLTPFAHLIDDVSLFSSLFSELSYSHIGRDG</sequence>
<protein>
    <recommendedName>
        <fullName evidence="1">RNase H type-1 domain-containing protein</fullName>
    </recommendedName>
</protein>
<proteinExistence type="predicted"/>
<dbReference type="InterPro" id="IPR002156">
    <property type="entry name" value="RNaseH_domain"/>
</dbReference>
<organism evidence="2 3">
    <name type="scientific">Lithocarpus litseifolius</name>
    <dbReference type="NCBI Taxonomy" id="425828"/>
    <lineage>
        <taxon>Eukaryota</taxon>
        <taxon>Viridiplantae</taxon>
        <taxon>Streptophyta</taxon>
        <taxon>Embryophyta</taxon>
        <taxon>Tracheophyta</taxon>
        <taxon>Spermatophyta</taxon>
        <taxon>Magnoliopsida</taxon>
        <taxon>eudicotyledons</taxon>
        <taxon>Gunneridae</taxon>
        <taxon>Pentapetalae</taxon>
        <taxon>rosids</taxon>
        <taxon>fabids</taxon>
        <taxon>Fagales</taxon>
        <taxon>Fagaceae</taxon>
        <taxon>Lithocarpus</taxon>
    </lineage>
</organism>
<feature type="domain" description="RNase H type-1" evidence="1">
    <location>
        <begin position="2"/>
        <end position="66"/>
    </location>
</feature>